<gene>
    <name evidence="2" type="ORF">B0I29_129115</name>
</gene>
<reference evidence="2 3" key="1">
    <citation type="submission" date="2018-06" db="EMBL/GenBank/DDBJ databases">
        <title>Genomic Encyclopedia of Type Strains, Phase III (KMG-III): the genomes of soil and plant-associated and newly described type strains.</title>
        <authorList>
            <person name="Whitman W."/>
        </authorList>
    </citation>
    <scope>NUCLEOTIDE SEQUENCE [LARGE SCALE GENOMIC DNA]</scope>
    <source>
        <strain evidence="2 3">CGMCC 4.7090</strain>
    </source>
</reference>
<name>A0A327YXY1_9ACTN</name>
<dbReference type="Pfam" id="PF05368">
    <property type="entry name" value="NmrA"/>
    <property type="match status" value="1"/>
</dbReference>
<evidence type="ECO:0000259" key="1">
    <source>
        <dbReference type="Pfam" id="PF05368"/>
    </source>
</evidence>
<dbReference type="Gene3D" id="3.90.25.10">
    <property type="entry name" value="UDP-galactose 4-epimerase, domain 1"/>
    <property type="match status" value="1"/>
</dbReference>
<dbReference type="PANTHER" id="PTHR43162">
    <property type="match status" value="1"/>
</dbReference>
<feature type="domain" description="NmrA-like" evidence="1">
    <location>
        <begin position="17"/>
        <end position="252"/>
    </location>
</feature>
<organism evidence="2 3">
    <name type="scientific">Actinoplanes lutulentus</name>
    <dbReference type="NCBI Taxonomy" id="1287878"/>
    <lineage>
        <taxon>Bacteria</taxon>
        <taxon>Bacillati</taxon>
        <taxon>Actinomycetota</taxon>
        <taxon>Actinomycetes</taxon>
        <taxon>Micromonosporales</taxon>
        <taxon>Micromonosporaceae</taxon>
        <taxon>Actinoplanes</taxon>
    </lineage>
</organism>
<keyword evidence="3" id="KW-1185">Reference proteome</keyword>
<dbReference type="Gene3D" id="3.40.50.720">
    <property type="entry name" value="NAD(P)-binding Rossmann-like Domain"/>
    <property type="match status" value="1"/>
</dbReference>
<dbReference type="PANTHER" id="PTHR43162:SF1">
    <property type="entry name" value="PRESTALK A DIFFERENTIATION PROTEIN A"/>
    <property type="match status" value="1"/>
</dbReference>
<dbReference type="InterPro" id="IPR036291">
    <property type="entry name" value="NAD(P)-bd_dom_sf"/>
</dbReference>
<dbReference type="EMBL" id="QLMJ01000029">
    <property type="protein sequence ID" value="RAK26079.1"/>
    <property type="molecule type" value="Genomic_DNA"/>
</dbReference>
<evidence type="ECO:0000313" key="3">
    <source>
        <dbReference type="Proteomes" id="UP000249341"/>
    </source>
</evidence>
<dbReference type="AlphaFoldDB" id="A0A327YXY1"/>
<accession>A0A327YXY1</accession>
<dbReference type="SUPFAM" id="SSF51735">
    <property type="entry name" value="NAD(P)-binding Rossmann-fold domains"/>
    <property type="match status" value="1"/>
</dbReference>
<dbReference type="InterPro" id="IPR008030">
    <property type="entry name" value="NmrA-like"/>
</dbReference>
<comment type="caution">
    <text evidence="2">The sequence shown here is derived from an EMBL/GenBank/DDBJ whole genome shotgun (WGS) entry which is preliminary data.</text>
</comment>
<proteinExistence type="predicted"/>
<evidence type="ECO:0000313" key="2">
    <source>
        <dbReference type="EMBL" id="RAK26079.1"/>
    </source>
</evidence>
<dbReference type="Proteomes" id="UP000249341">
    <property type="component" value="Unassembled WGS sequence"/>
</dbReference>
<dbReference type="InterPro" id="IPR051604">
    <property type="entry name" value="Ergot_Alk_Oxidoreductase"/>
</dbReference>
<protein>
    <submittedName>
        <fullName evidence="2">Uncharacterized protein YbjT (DUF2867 family)</fullName>
    </submittedName>
</protein>
<sequence length="294" mass="31338">MRSWLALMIVGMQKSAESLVLVLGASGKTGSRVARILSERGLAVRAARRDPRVRFDWNDDATFAPTLDGVTGVYLVSPVMRVDFAADVSAFLDQAELAGVEHVTYLSGYGVEHAPAEVALRAVELDLGSRKAFTHSIIRPAWFMEDFSETFLKPVADQIVVPNGNGREAFVAVEDIAAVAAATLCEPERHAGKAYAPTGPEALTVEEAAAVISTAIGRTITYRDTDREGWVRAMVASGIPEAYGDVLRTLTSTIAEGHGSTPNGDVLAVTGSIPITFADFAARATSAWTTETVR</sequence>